<dbReference type="InterPro" id="IPR057162">
    <property type="entry name" value="DUF7840"/>
</dbReference>
<dbReference type="RefSeq" id="WP_224325339.1">
    <property type="nucleotide sequence ID" value="NZ_JACGBB010000008.1"/>
</dbReference>
<reference evidence="2 3" key="1">
    <citation type="submission" date="2020-07" db="EMBL/GenBank/DDBJ databases">
        <title>Transfer of Campylobacter canadensis to the novel genus Avispirillum gen. nov., that also includes two novel species recovered from migratory waterfowl: Avispirillum anseris sp. nov. and Avispirillum brantae sp. nov.</title>
        <authorList>
            <person name="Miller W.G."/>
            <person name="Chapman M.H."/>
            <person name="Yee E."/>
            <person name="Inglis G.D."/>
        </authorList>
    </citation>
    <scope>NUCLEOTIDE SEQUENCE [LARGE SCALE GENOMIC DNA]</scope>
    <source>
        <strain evidence="2 3">L283</strain>
    </source>
</reference>
<evidence type="ECO:0000313" key="2">
    <source>
        <dbReference type="EMBL" id="MBZ7987419.1"/>
    </source>
</evidence>
<protein>
    <recommendedName>
        <fullName evidence="1">DUF7840 domain-containing protein</fullName>
    </recommendedName>
</protein>
<feature type="domain" description="DUF7840" evidence="1">
    <location>
        <begin position="109"/>
        <end position="235"/>
    </location>
</feature>
<organism evidence="2 3">
    <name type="scientific">Campylobacter canadensis</name>
    <dbReference type="NCBI Taxonomy" id="449520"/>
    <lineage>
        <taxon>Bacteria</taxon>
        <taxon>Pseudomonadati</taxon>
        <taxon>Campylobacterota</taxon>
        <taxon>Epsilonproteobacteria</taxon>
        <taxon>Campylobacterales</taxon>
        <taxon>Campylobacteraceae</taxon>
        <taxon>Campylobacter</taxon>
    </lineage>
</organism>
<name>A0ABS7WRQ9_9BACT</name>
<evidence type="ECO:0000259" key="1">
    <source>
        <dbReference type="Pfam" id="PF25222"/>
    </source>
</evidence>
<dbReference type="Pfam" id="PF25222">
    <property type="entry name" value="DUF7840"/>
    <property type="match status" value="1"/>
</dbReference>
<proteinExistence type="predicted"/>
<sequence>MNKNKLLTKYSFRASRANTILALSDDLSIKDVKIAKKIALNNEIISNNYKVLALANELSMYYASKKKLDIETYKKTTHNISLNLSKTKKEKLKRAKEQISILNTNYQSRISYGFLHQGQNYLHLSLRPAMHDIFENNYAFTKGNTIEFFKSSFKINHNSLKIDEFSLLSITSLSDFNMLFYPLSYSFSLDYGDILSQNKINLKLKLGLAKISNNYLFAYLLGTKAFKNNLSFDNSFIFSYFKNTNTFSLLYERNFYKNKIQDDDIYIKFQRQIARNFDIFLDYKISKYQKNRFLSSFRFYF</sequence>
<evidence type="ECO:0000313" key="3">
    <source>
        <dbReference type="Proteomes" id="UP000786183"/>
    </source>
</evidence>
<keyword evidence="3" id="KW-1185">Reference proteome</keyword>
<dbReference type="EMBL" id="JACGBB010000008">
    <property type="protein sequence ID" value="MBZ7987419.1"/>
    <property type="molecule type" value="Genomic_DNA"/>
</dbReference>
<dbReference type="Proteomes" id="UP000786183">
    <property type="component" value="Unassembled WGS sequence"/>
</dbReference>
<comment type="caution">
    <text evidence="2">The sequence shown here is derived from an EMBL/GenBank/DDBJ whole genome shotgun (WGS) entry which is preliminary data.</text>
</comment>
<accession>A0ABS7WRQ9</accession>
<gene>
    <name evidence="2" type="ORF">AVCANL283_04785</name>
</gene>